<dbReference type="Proteomes" id="UP001285908">
    <property type="component" value="Unassembled WGS sequence"/>
</dbReference>
<dbReference type="GeneID" id="87875433"/>
<dbReference type="PANTHER" id="PTHR11941">
    <property type="entry name" value="ENOYL-COA HYDRATASE-RELATED"/>
    <property type="match status" value="1"/>
</dbReference>
<comment type="similarity">
    <text evidence="1 2">Belongs to the enoyl-CoA hydratase/isomerase family.</text>
</comment>
<evidence type="ECO:0000256" key="1">
    <source>
        <dbReference type="ARBA" id="ARBA00005254"/>
    </source>
</evidence>
<protein>
    <submittedName>
        <fullName evidence="4">ClpP/crotonase-like domain-containing protein</fullName>
    </submittedName>
</protein>
<dbReference type="GO" id="GO:0006635">
    <property type="term" value="P:fatty acid beta-oxidation"/>
    <property type="evidence" value="ECO:0007669"/>
    <property type="project" value="TreeGrafter"/>
</dbReference>
<dbReference type="Pfam" id="PF00378">
    <property type="entry name" value="ECH_1"/>
    <property type="match status" value="2"/>
</dbReference>
<feature type="compositionally biased region" description="Basic and acidic residues" evidence="3">
    <location>
        <begin position="190"/>
        <end position="205"/>
    </location>
</feature>
<dbReference type="GO" id="GO:0003824">
    <property type="term" value="F:catalytic activity"/>
    <property type="evidence" value="ECO:0007669"/>
    <property type="project" value="InterPro"/>
</dbReference>
<dbReference type="RefSeq" id="XP_062688833.1">
    <property type="nucleotide sequence ID" value="XM_062837811.1"/>
</dbReference>
<evidence type="ECO:0000313" key="5">
    <source>
        <dbReference type="Proteomes" id="UP001285908"/>
    </source>
</evidence>
<reference evidence="4 5" key="1">
    <citation type="journal article" date="2023" name="Mol. Phylogenet. Evol.">
        <title>Genome-scale phylogeny and comparative genomics of the fungal order Sordariales.</title>
        <authorList>
            <person name="Hensen N."/>
            <person name="Bonometti L."/>
            <person name="Westerberg I."/>
            <person name="Brannstrom I.O."/>
            <person name="Guillou S."/>
            <person name="Cros-Aarteil S."/>
            <person name="Calhoun S."/>
            <person name="Haridas S."/>
            <person name="Kuo A."/>
            <person name="Mondo S."/>
            <person name="Pangilinan J."/>
            <person name="Riley R."/>
            <person name="LaButti K."/>
            <person name="Andreopoulos B."/>
            <person name="Lipzen A."/>
            <person name="Chen C."/>
            <person name="Yan M."/>
            <person name="Daum C."/>
            <person name="Ng V."/>
            <person name="Clum A."/>
            <person name="Steindorff A."/>
            <person name="Ohm R.A."/>
            <person name="Martin F."/>
            <person name="Silar P."/>
            <person name="Natvig D.O."/>
            <person name="Lalanne C."/>
            <person name="Gautier V."/>
            <person name="Ament-Velasquez S.L."/>
            <person name="Kruys A."/>
            <person name="Hutchinson M.I."/>
            <person name="Powell A.J."/>
            <person name="Barry K."/>
            <person name="Miller A.N."/>
            <person name="Grigoriev I.V."/>
            <person name="Debuchy R."/>
            <person name="Gladieux P."/>
            <person name="Hiltunen Thoren M."/>
            <person name="Johannesson H."/>
        </authorList>
    </citation>
    <scope>NUCLEOTIDE SEQUENCE [LARGE SCALE GENOMIC DNA]</scope>
    <source>
        <strain evidence="4 5">FGSC 10403</strain>
    </source>
</reference>
<dbReference type="InterPro" id="IPR029045">
    <property type="entry name" value="ClpP/crotonase-like_dom_sf"/>
</dbReference>
<dbReference type="Gene3D" id="3.90.226.10">
    <property type="entry name" value="2-enoyl-CoA Hydratase, Chain A, domain 1"/>
    <property type="match status" value="2"/>
</dbReference>
<proteinExistence type="inferred from homology"/>
<dbReference type="AlphaFoldDB" id="A0AAJ0MMM4"/>
<dbReference type="GO" id="GO:0005739">
    <property type="term" value="C:mitochondrion"/>
    <property type="evidence" value="ECO:0007669"/>
    <property type="project" value="TreeGrafter"/>
</dbReference>
<dbReference type="InterPro" id="IPR001753">
    <property type="entry name" value="Enoyl-CoA_hydra/iso"/>
</dbReference>
<dbReference type="PROSITE" id="PS00166">
    <property type="entry name" value="ENOYL_COA_HYDRATASE"/>
    <property type="match status" value="1"/>
</dbReference>
<feature type="region of interest" description="Disordered" evidence="3">
    <location>
        <begin position="179"/>
        <end position="207"/>
    </location>
</feature>
<organism evidence="4 5">
    <name type="scientific">Neurospora hispaniola</name>
    <dbReference type="NCBI Taxonomy" id="588809"/>
    <lineage>
        <taxon>Eukaryota</taxon>
        <taxon>Fungi</taxon>
        <taxon>Dikarya</taxon>
        <taxon>Ascomycota</taxon>
        <taxon>Pezizomycotina</taxon>
        <taxon>Sordariomycetes</taxon>
        <taxon>Sordariomycetidae</taxon>
        <taxon>Sordariales</taxon>
        <taxon>Sordariaceae</taxon>
        <taxon>Neurospora</taxon>
    </lineage>
</organism>
<gene>
    <name evidence="4" type="ORF">B0T23DRAFT_389498</name>
</gene>
<dbReference type="EMBL" id="JAULSX010000009">
    <property type="protein sequence ID" value="KAK3486070.1"/>
    <property type="molecule type" value="Genomic_DNA"/>
</dbReference>
<evidence type="ECO:0000256" key="3">
    <source>
        <dbReference type="SAM" id="MobiDB-lite"/>
    </source>
</evidence>
<comment type="caution">
    <text evidence="4">The sequence shown here is derived from an EMBL/GenBank/DDBJ whole genome shotgun (WGS) entry which is preliminary data.</text>
</comment>
<sequence>MVLLGLSFPRCISLPSRHPSIQPRPLESTSSKHQALRYSPKQSNYVIYHSGPYLNPPPNQYTCRTTIPTMSTPTQSFKTPPPSVPNTLLSFPAPHVLLVTLNRPAQLNAIPTSQHKRLAALWDWFDAEPALRCAVITGAGRAFCAGADLKEWNELHSKFQDQQKRKDYGGGGKGLVDGVEHGGQYGTLGKRREALRKAEGKKSGEEPDALAEGIVKEGRARDGKMKDEDKLTTGIGGGYGTVDNRRKAIESAAHLTEETTKRDLSDVDDARINTGIGGGYGTVASRKAAAAAARVANNESSSRVGNLGLNAGFGGLSNRSGKKPIIAAVNGLCLGGGMEMVINCDMVIASSNARFGLPEVKVGVIAVAGALPRLVRTVGKQRAAEMSLLGRNRYSAEQMERWGVVNFIVSGEQALVEEAVKLAEEVSSNSPDAVLTSKEGLRLGWEGMGPEKATAVLEGGMYRRLEKGENMREGVASFVEKRKPVWKDSKL</sequence>
<keyword evidence="5" id="KW-1185">Reference proteome</keyword>
<evidence type="ECO:0000256" key="2">
    <source>
        <dbReference type="RuleBase" id="RU003707"/>
    </source>
</evidence>
<dbReference type="CDD" id="cd06558">
    <property type="entry name" value="crotonase-like"/>
    <property type="match status" value="1"/>
</dbReference>
<evidence type="ECO:0000313" key="4">
    <source>
        <dbReference type="EMBL" id="KAK3486070.1"/>
    </source>
</evidence>
<name>A0AAJ0MMM4_9PEZI</name>
<accession>A0AAJ0MMM4</accession>
<dbReference type="PANTHER" id="PTHR11941:SF158">
    <property type="entry name" value="ENOYL-COA HYDRATASE (AFU_ORTHOLOGUE AFUA_2G10650)"/>
    <property type="match status" value="1"/>
</dbReference>
<dbReference type="SUPFAM" id="SSF52096">
    <property type="entry name" value="ClpP/crotonase"/>
    <property type="match status" value="2"/>
</dbReference>
<dbReference type="InterPro" id="IPR018376">
    <property type="entry name" value="Enoyl-CoA_hyd/isom_CS"/>
</dbReference>